<proteinExistence type="inferred from homology"/>
<dbReference type="SMART" id="SM00928">
    <property type="entry name" value="NADH_4Fe-4S"/>
    <property type="match status" value="1"/>
</dbReference>
<dbReference type="PANTHER" id="PTHR43578">
    <property type="entry name" value="NADH-QUINONE OXIDOREDUCTASE SUBUNIT F"/>
    <property type="match status" value="1"/>
</dbReference>
<sequence length="573" mass="64106">MQKERMYLLDHLWDCQNARGYLSDEDVVQVSSAFGLSPVDVEGVISFYHFFQRKPAGKYTIYLNNSILSRFHGFEEVKAAFERETGALTGSTDQTGTFGLFETSCIGLSDREPAALINFQPFTNLTPEKVHYIIQELKSGTAPAALADAIEEQVQYKPEGDKAILFREFEPGIVLNRLRDFSPDQVIAQIKESGLSGRGGAFFPTGLKWELCRKAKGRKKYIVCNADEGEPGTFKDRALLNLMPQLLLEGMIVAGYAVGAQEGIIYLRAEYTWLLPKLNEELKIYRKKGFLRHRIPELNNYKFDIRVQLGAGAYICGEETSLLESLEGKRGEPRLKTFFPTEKGFLGKPTVVNNVETLCAAARILELGVERFEKLGTPSSTGTKLLSIAGDCKRPGLYEIEWGMRVGELLEMCGAENPGFIQMSGPSGELISAEEKDRVISCDDIRCGGSVMIFHAGRDLFTILYNFSAFFTHESCGLCTPCRAGNPQLLHLLEKVIRGQATAGDVSKMQQWSAIVKHNSRCGLGQTAPNTLEQAIHKFPQLFQDRLVQEDRFNQEFDLEKALRNYNQLTHEA</sequence>
<dbReference type="InterPro" id="IPR037207">
    <property type="entry name" value="Nuop51_4Fe4S-bd_sf"/>
</dbReference>
<gene>
    <name evidence="7" type="ORF">ACFSKP_16655</name>
</gene>
<name>A0ABW5D3P6_9BACT</name>
<dbReference type="SUPFAM" id="SSF142019">
    <property type="entry name" value="Nqo1 FMN-binding domain-like"/>
    <property type="match status" value="1"/>
</dbReference>
<dbReference type="Gene3D" id="1.20.1440.230">
    <property type="entry name" value="NADH-ubiquinone oxidoreductase 51kDa subunit, iron-sulphur binding domain"/>
    <property type="match status" value="1"/>
</dbReference>
<dbReference type="InterPro" id="IPR037225">
    <property type="entry name" value="Nuo51_FMN-bd_sf"/>
</dbReference>
<dbReference type="PROSITE" id="PS00644">
    <property type="entry name" value="COMPLEX1_51K_1"/>
    <property type="match status" value="1"/>
</dbReference>
<evidence type="ECO:0000256" key="5">
    <source>
        <dbReference type="ARBA" id="ARBA00023014"/>
    </source>
</evidence>
<dbReference type="Gene3D" id="3.10.20.600">
    <property type="match status" value="1"/>
</dbReference>
<dbReference type="SUPFAM" id="SSF142984">
    <property type="entry name" value="Nqo1 middle domain-like"/>
    <property type="match status" value="1"/>
</dbReference>
<dbReference type="InterPro" id="IPR011538">
    <property type="entry name" value="Nuo51_FMN-bd"/>
</dbReference>
<evidence type="ECO:0000256" key="4">
    <source>
        <dbReference type="ARBA" id="ARBA00023004"/>
    </source>
</evidence>
<comment type="similarity">
    <text evidence="1">Belongs to the complex I 51 kDa subunit family.</text>
</comment>
<dbReference type="RefSeq" id="WP_250431133.1">
    <property type="nucleotide sequence ID" value="NZ_JALPRR010000003.1"/>
</dbReference>
<keyword evidence="2" id="KW-0004">4Fe-4S</keyword>
<organism evidence="7 8">
    <name type="scientific">Pontibacter ruber</name>
    <dbReference type="NCBI Taxonomy" id="1343895"/>
    <lineage>
        <taxon>Bacteria</taxon>
        <taxon>Pseudomonadati</taxon>
        <taxon>Bacteroidota</taxon>
        <taxon>Cytophagia</taxon>
        <taxon>Cytophagales</taxon>
        <taxon>Hymenobacteraceae</taxon>
        <taxon>Pontibacter</taxon>
    </lineage>
</organism>
<feature type="domain" description="NADH-ubiquinone oxidoreductase 51kDa subunit iron-sulphur binding" evidence="6">
    <location>
        <begin position="461"/>
        <end position="506"/>
    </location>
</feature>
<dbReference type="Pfam" id="PF01257">
    <property type="entry name" value="2Fe-2S_thioredx"/>
    <property type="match status" value="1"/>
</dbReference>
<evidence type="ECO:0000256" key="1">
    <source>
        <dbReference type="ARBA" id="ARBA00007523"/>
    </source>
</evidence>
<dbReference type="PANTHER" id="PTHR43578:SF3">
    <property type="entry name" value="NADH-QUINONE OXIDOREDUCTASE SUBUNIT F"/>
    <property type="match status" value="1"/>
</dbReference>
<dbReference type="InterPro" id="IPR036249">
    <property type="entry name" value="Thioredoxin-like_sf"/>
</dbReference>
<dbReference type="SUPFAM" id="SSF140490">
    <property type="entry name" value="Nqo1C-terminal domain-like"/>
    <property type="match status" value="1"/>
</dbReference>
<keyword evidence="5" id="KW-0411">Iron-sulfur</keyword>
<dbReference type="Proteomes" id="UP001597374">
    <property type="component" value="Unassembled WGS sequence"/>
</dbReference>
<keyword evidence="4" id="KW-0408">Iron</keyword>
<comment type="caution">
    <text evidence="7">The sequence shown here is derived from an EMBL/GenBank/DDBJ whole genome shotgun (WGS) entry which is preliminary data.</text>
</comment>
<evidence type="ECO:0000256" key="3">
    <source>
        <dbReference type="ARBA" id="ARBA00022723"/>
    </source>
</evidence>
<keyword evidence="3" id="KW-0479">Metal-binding</keyword>
<dbReference type="Pfam" id="PF01512">
    <property type="entry name" value="Complex1_51K"/>
    <property type="match status" value="1"/>
</dbReference>
<dbReference type="EMBL" id="JBHUIM010000002">
    <property type="protein sequence ID" value="MFD2247900.1"/>
    <property type="molecule type" value="Genomic_DNA"/>
</dbReference>
<protein>
    <submittedName>
        <fullName evidence="7">NAD(P)H-dependent oxidoreductase subunit E</fullName>
    </submittedName>
</protein>
<evidence type="ECO:0000259" key="6">
    <source>
        <dbReference type="SMART" id="SM00928"/>
    </source>
</evidence>
<dbReference type="Gene3D" id="1.10.10.1590">
    <property type="entry name" value="NADH-quinone oxidoreductase subunit E"/>
    <property type="match status" value="1"/>
</dbReference>
<evidence type="ECO:0000256" key="2">
    <source>
        <dbReference type="ARBA" id="ARBA00022485"/>
    </source>
</evidence>
<dbReference type="Gene3D" id="3.40.30.10">
    <property type="entry name" value="Glutaredoxin"/>
    <property type="match status" value="1"/>
</dbReference>
<keyword evidence="8" id="KW-1185">Reference proteome</keyword>
<evidence type="ECO:0000313" key="8">
    <source>
        <dbReference type="Proteomes" id="UP001597374"/>
    </source>
</evidence>
<dbReference type="SUPFAM" id="SSF52833">
    <property type="entry name" value="Thioredoxin-like"/>
    <property type="match status" value="1"/>
</dbReference>
<dbReference type="InterPro" id="IPR001949">
    <property type="entry name" value="NADH-UbQ_OxRdtase_51kDa_CS"/>
</dbReference>
<reference evidence="8" key="1">
    <citation type="journal article" date="2019" name="Int. J. Syst. Evol. Microbiol.">
        <title>The Global Catalogue of Microorganisms (GCM) 10K type strain sequencing project: providing services to taxonomists for standard genome sequencing and annotation.</title>
        <authorList>
            <consortium name="The Broad Institute Genomics Platform"/>
            <consortium name="The Broad Institute Genome Sequencing Center for Infectious Disease"/>
            <person name="Wu L."/>
            <person name="Ma J."/>
        </authorList>
    </citation>
    <scope>NUCLEOTIDE SEQUENCE [LARGE SCALE GENOMIC DNA]</scope>
    <source>
        <strain evidence="8">CGMCC 4.1782</strain>
    </source>
</reference>
<dbReference type="InterPro" id="IPR019575">
    <property type="entry name" value="Nuop51_4Fe4S-bd"/>
</dbReference>
<dbReference type="InterPro" id="IPR041921">
    <property type="entry name" value="NuoE_N"/>
</dbReference>
<dbReference type="Pfam" id="PF10589">
    <property type="entry name" value="NADH_4Fe-4S"/>
    <property type="match status" value="1"/>
</dbReference>
<accession>A0ABW5D3P6</accession>
<evidence type="ECO:0000313" key="7">
    <source>
        <dbReference type="EMBL" id="MFD2247900.1"/>
    </source>
</evidence>
<dbReference type="Gene3D" id="3.40.50.11540">
    <property type="entry name" value="NADH-ubiquinone oxidoreductase 51kDa subunit"/>
    <property type="match status" value="1"/>
</dbReference>
<dbReference type="PROSITE" id="PS00645">
    <property type="entry name" value="COMPLEX1_51K_2"/>
    <property type="match status" value="1"/>
</dbReference>